<feature type="domain" description="RPAP1 N-terminal" evidence="2">
    <location>
        <begin position="8"/>
        <end position="51"/>
    </location>
</feature>
<dbReference type="InterPro" id="IPR013930">
    <property type="entry name" value="RPAP1_N"/>
</dbReference>
<evidence type="ECO:0000259" key="2">
    <source>
        <dbReference type="Pfam" id="PF08621"/>
    </source>
</evidence>
<dbReference type="AlphaFoldDB" id="A0A0M3J912"/>
<name>A0A0M3J912_ANISI</name>
<evidence type="ECO:0000313" key="4">
    <source>
        <dbReference type="Proteomes" id="UP000267096"/>
    </source>
</evidence>
<evidence type="ECO:0000313" key="5">
    <source>
        <dbReference type="WBParaSite" id="ASIM_0000407301-mRNA-1"/>
    </source>
</evidence>
<dbReference type="WBParaSite" id="ASIM_0000407301-mRNA-1">
    <property type="protein sequence ID" value="ASIM_0000407301-mRNA-1"/>
    <property type="gene ID" value="ASIM_0000407301"/>
</dbReference>
<dbReference type="OrthoDB" id="5853122at2759"/>
<dbReference type="Proteomes" id="UP000267096">
    <property type="component" value="Unassembled WGS sequence"/>
</dbReference>
<dbReference type="EMBL" id="UYRR01006400">
    <property type="protein sequence ID" value="VDK22570.1"/>
    <property type="molecule type" value="Genomic_DNA"/>
</dbReference>
<feature type="region of interest" description="Disordered" evidence="1">
    <location>
        <begin position="1"/>
        <end position="23"/>
    </location>
</feature>
<protein>
    <submittedName>
        <fullName evidence="5">RPAP1_N domain-containing protein</fullName>
    </submittedName>
</protein>
<evidence type="ECO:0000313" key="3">
    <source>
        <dbReference type="EMBL" id="VDK22570.1"/>
    </source>
</evidence>
<dbReference type="InterPro" id="IPR055326">
    <property type="entry name" value="MINIYO"/>
</dbReference>
<gene>
    <name evidence="3" type="ORF">ASIM_LOCUS3897</name>
</gene>
<accession>A0A0M3J912</accession>
<organism evidence="5">
    <name type="scientific">Anisakis simplex</name>
    <name type="common">Herring worm</name>
    <dbReference type="NCBI Taxonomy" id="6269"/>
    <lineage>
        <taxon>Eukaryota</taxon>
        <taxon>Metazoa</taxon>
        <taxon>Ecdysozoa</taxon>
        <taxon>Nematoda</taxon>
        <taxon>Chromadorea</taxon>
        <taxon>Rhabditida</taxon>
        <taxon>Spirurina</taxon>
        <taxon>Ascaridomorpha</taxon>
        <taxon>Ascaridoidea</taxon>
        <taxon>Anisakidae</taxon>
        <taxon>Anisakis</taxon>
        <taxon>Anisakis simplex complex</taxon>
    </lineage>
</organism>
<reference evidence="3 4" key="2">
    <citation type="submission" date="2018-11" db="EMBL/GenBank/DDBJ databases">
        <authorList>
            <consortium name="Pathogen Informatics"/>
        </authorList>
    </citation>
    <scope>NUCLEOTIDE SEQUENCE [LARGE SCALE GENOMIC DNA]</scope>
</reference>
<dbReference type="Pfam" id="PF08621">
    <property type="entry name" value="RPAP1_N"/>
    <property type="match status" value="1"/>
</dbReference>
<proteinExistence type="predicted"/>
<feature type="compositionally biased region" description="Basic and acidic residues" evidence="1">
    <location>
        <begin position="8"/>
        <end position="18"/>
    </location>
</feature>
<evidence type="ECO:0000256" key="1">
    <source>
        <dbReference type="SAM" id="MobiDB-lite"/>
    </source>
</evidence>
<sequence length="185" mass="21378">MSDENEDAISKENDERIKSMTSDEILSAQREIVERFDPKLIEFLRTRSRKKASKAPATEENRKGMVRTQSRFKQIREMGSKNYETSGLENEQDSATDNVVIKEKLDSLEVFPAVTNQVNTKRIDDDNTTPYTRLAVEAVQLDFATKCLRTIIPRQQQNIVRLFDSFTKPLELVSSSFLPIHFCLW</sequence>
<reference evidence="5" key="1">
    <citation type="submission" date="2017-02" db="UniProtKB">
        <authorList>
            <consortium name="WormBaseParasite"/>
        </authorList>
    </citation>
    <scope>IDENTIFICATION</scope>
</reference>
<dbReference type="PANTHER" id="PTHR47605:SF2">
    <property type="entry name" value="TRANSCRIPTIONAL ELONGATION REGULATOR MINIYO"/>
    <property type="match status" value="1"/>
</dbReference>
<dbReference type="PANTHER" id="PTHR47605">
    <property type="entry name" value="TRANSCRIPTIONAL ELONGATION REGULATOR MINIYO"/>
    <property type="match status" value="1"/>
</dbReference>
<keyword evidence="4" id="KW-1185">Reference proteome</keyword>